<gene>
    <name evidence="1" type="ORF">ebA23</name>
</gene>
<dbReference type="eggNOG" id="ENOG5034CED">
    <property type="taxonomic scope" value="Bacteria"/>
</dbReference>
<keyword evidence="2" id="KW-1185">Reference proteome</keyword>
<reference evidence="1 2" key="1">
    <citation type="journal article" date="2005" name="Arch. Microbiol.">
        <title>The genome sequence of an anaerobic aromatic-degrading denitrifying bacterium, strain EbN1.</title>
        <authorList>
            <person name="Rabus R."/>
            <person name="Kube M."/>
            <person name="Heider J."/>
            <person name="Beck A."/>
            <person name="Heitmann K."/>
            <person name="Widdel F."/>
            <person name="Reinhardt R."/>
        </authorList>
    </citation>
    <scope>NUCLEOTIDE SEQUENCE [LARGE SCALE GENOMIC DNA]</scope>
    <source>
        <strain evidence="1 2">EbN1</strain>
    </source>
</reference>
<evidence type="ECO:0000313" key="2">
    <source>
        <dbReference type="Proteomes" id="UP000006552"/>
    </source>
</evidence>
<sequence>MGAELAGILEAGMSMTEELRNAGRGREEWRVADPKDGSYCMVFSHYDGHTFNPEREAHEWLDDHRRRFPDSQFAGHEVRRVVARDRTDDLLHSAAEHIERLSARALELAAANDDMRGLLLWTLYHHQGGSSDIGQPIRRALGIGQHDHLTAEQIAEAKAAAAMPANAEVSGGL</sequence>
<dbReference type="HOGENOM" id="CLU_1544472_0_0_4"/>
<organism evidence="1 2">
    <name type="scientific">Aromatoleum aromaticum (strain DSM 19018 / LMG 30748 / EbN1)</name>
    <name type="common">Azoarcus sp. (strain EbN1)</name>
    <dbReference type="NCBI Taxonomy" id="76114"/>
    <lineage>
        <taxon>Bacteria</taxon>
        <taxon>Pseudomonadati</taxon>
        <taxon>Pseudomonadota</taxon>
        <taxon>Betaproteobacteria</taxon>
        <taxon>Rhodocyclales</taxon>
        <taxon>Rhodocyclaceae</taxon>
        <taxon>Aromatoleum</taxon>
    </lineage>
</organism>
<dbReference type="EMBL" id="CR555306">
    <property type="protein sequence ID" value="CAI06131.1"/>
    <property type="molecule type" value="Genomic_DNA"/>
</dbReference>
<evidence type="ECO:0000313" key="1">
    <source>
        <dbReference type="EMBL" id="CAI06131.1"/>
    </source>
</evidence>
<accession>Q5P978</accession>
<dbReference type="AlphaFoldDB" id="Q5P978"/>
<proteinExistence type="predicted"/>
<name>Q5P978_AROAE</name>
<dbReference type="Proteomes" id="UP000006552">
    <property type="component" value="Chromosome"/>
</dbReference>
<protein>
    <submittedName>
        <fullName evidence="1">Uncharacterized protein</fullName>
    </submittedName>
</protein>
<dbReference type="KEGG" id="eba:ebA23"/>